<evidence type="ECO:0000256" key="1">
    <source>
        <dbReference type="ARBA" id="ARBA00022679"/>
    </source>
</evidence>
<dbReference type="GO" id="GO:0008976">
    <property type="term" value="F:polyphosphate kinase activity"/>
    <property type="evidence" value="ECO:0007669"/>
    <property type="project" value="InterPro"/>
</dbReference>
<evidence type="ECO:0000259" key="3">
    <source>
        <dbReference type="Pfam" id="PF03976"/>
    </source>
</evidence>
<dbReference type="InterPro" id="IPR022488">
    <property type="entry name" value="PPK2-related"/>
</dbReference>
<dbReference type="InterPro" id="IPR016898">
    <property type="entry name" value="Polyphosphate_phosphotransfera"/>
</dbReference>
<evidence type="ECO:0000256" key="2">
    <source>
        <dbReference type="ARBA" id="ARBA00022777"/>
    </source>
</evidence>
<keyword evidence="1" id="KW-0808">Transferase</keyword>
<dbReference type="Pfam" id="PF03976">
    <property type="entry name" value="PPK2"/>
    <property type="match status" value="1"/>
</dbReference>
<keyword evidence="2" id="KW-0418">Kinase</keyword>
<sequence>MSSKSYKKKLKEAQLSLLRLQHELYELKVPIIIVFEGWDAAGKGGSIRRVTERLDPRGFQVHAIAAPDEHELRYHYLHRFWSKLPEKGQMAIFDRSWYGRVLVERVEGFADEDEWQRSYEEINDFEKMLAAQPTIIMKFWLQISKDEQYDRFKARENNPFKSWKLTDEDWRNREKWDDYEEAINEMFEKTNTEFAPWYVIDANNKQQARLSIIEKINDEIKKRTSTFK</sequence>
<dbReference type="Proteomes" id="UP000678228">
    <property type="component" value="Unassembled WGS sequence"/>
</dbReference>
<accession>A0A940WV23</accession>
<dbReference type="InterPro" id="IPR027417">
    <property type="entry name" value="P-loop_NTPase"/>
</dbReference>
<dbReference type="AlphaFoldDB" id="A0A940WV23"/>
<dbReference type="SUPFAM" id="SSF52540">
    <property type="entry name" value="P-loop containing nucleoside triphosphate hydrolases"/>
    <property type="match status" value="1"/>
</dbReference>
<reference evidence="4" key="1">
    <citation type="submission" date="2021-03" db="EMBL/GenBank/DDBJ databases">
        <title>Bacillus suaedae sp. nov., isolated from Suaeda aralocaspica.</title>
        <authorList>
            <person name="Lei R.F.R."/>
        </authorList>
    </citation>
    <scope>NUCLEOTIDE SEQUENCE</scope>
    <source>
        <strain evidence="4">YZJH907-2</strain>
    </source>
</reference>
<organism evidence="4 5">
    <name type="scientific">Halalkalibacter suaedae</name>
    <dbReference type="NCBI Taxonomy" id="2822140"/>
    <lineage>
        <taxon>Bacteria</taxon>
        <taxon>Bacillati</taxon>
        <taxon>Bacillota</taxon>
        <taxon>Bacilli</taxon>
        <taxon>Bacillales</taxon>
        <taxon>Bacillaceae</taxon>
        <taxon>Halalkalibacter</taxon>
    </lineage>
</organism>
<keyword evidence="5" id="KW-1185">Reference proteome</keyword>
<dbReference type="PANTHER" id="PTHR34383">
    <property type="entry name" value="POLYPHOSPHATE:AMP PHOSPHOTRANSFERASE-RELATED"/>
    <property type="match status" value="1"/>
</dbReference>
<protein>
    <recommendedName>
        <fullName evidence="3">Polyphosphate kinase-2-related domain-containing protein</fullName>
    </recommendedName>
</protein>
<comment type="caution">
    <text evidence="4">The sequence shown here is derived from an EMBL/GenBank/DDBJ whole genome shotgun (WGS) entry which is preliminary data.</text>
</comment>
<dbReference type="PIRSF" id="PIRSF028756">
    <property type="entry name" value="PPK2_prd"/>
    <property type="match status" value="1"/>
</dbReference>
<evidence type="ECO:0000313" key="4">
    <source>
        <dbReference type="EMBL" id="MBP3951167.1"/>
    </source>
</evidence>
<name>A0A940WV23_9BACI</name>
<evidence type="ECO:0000313" key="5">
    <source>
        <dbReference type="Proteomes" id="UP000678228"/>
    </source>
</evidence>
<proteinExistence type="predicted"/>
<gene>
    <name evidence="4" type="ORF">J7W16_08465</name>
</gene>
<dbReference type="EMBL" id="JAGKSQ010000003">
    <property type="protein sequence ID" value="MBP3951167.1"/>
    <property type="molecule type" value="Genomic_DNA"/>
</dbReference>
<dbReference type="Gene3D" id="3.40.50.300">
    <property type="entry name" value="P-loop containing nucleotide triphosphate hydrolases"/>
    <property type="match status" value="1"/>
</dbReference>
<dbReference type="PANTHER" id="PTHR34383:SF3">
    <property type="entry name" value="POLYPHOSPHATE:AMP PHOSPHOTRANSFERASE"/>
    <property type="match status" value="1"/>
</dbReference>
<feature type="domain" description="Polyphosphate kinase-2-related" evidence="3">
    <location>
        <begin position="2"/>
        <end position="225"/>
    </location>
</feature>
<dbReference type="RefSeq" id="WP_210596864.1">
    <property type="nucleotide sequence ID" value="NZ_JAGKSQ010000003.1"/>
</dbReference>